<dbReference type="InterPro" id="IPR003425">
    <property type="entry name" value="CCB3/YggT"/>
</dbReference>
<dbReference type="Pfam" id="PF02325">
    <property type="entry name" value="CCB3_YggT"/>
    <property type="match status" value="2"/>
</dbReference>
<dbReference type="PANTHER" id="PTHR33219">
    <property type="entry name" value="YLMG HOMOLOG PROTEIN 2, CHLOROPLASTIC"/>
    <property type="match status" value="1"/>
</dbReference>
<feature type="transmembrane region" description="Helical" evidence="2">
    <location>
        <begin position="65"/>
        <end position="85"/>
    </location>
</feature>
<dbReference type="PANTHER" id="PTHR33219:SF14">
    <property type="entry name" value="PROTEIN COFACTOR ASSEMBLY OF COMPLEX C SUBUNIT B CCB3, CHLOROPLASTIC-RELATED"/>
    <property type="match status" value="1"/>
</dbReference>
<sequence>MLHGIFTFIIDIVTGFFAGFLLLRFWMQVQRVRPPSFLAQAIFQITDWIVHPIRRIIPGFRGYDWATLTAVFLTALLPVLLDFWLLSQVSPVMILILTIFRVAQWALYGLMALLLIEAVFSWINPHAPLAPFVRALNEPLLSPFRRLLPPLGGLDFSPLLVLIILQVLSKVLNEALPRLLMTTY</sequence>
<comment type="similarity">
    <text evidence="1">Belongs to the YggT family.</text>
</comment>
<evidence type="ECO:0000313" key="4">
    <source>
        <dbReference type="Proteomes" id="UP000588051"/>
    </source>
</evidence>
<keyword evidence="2" id="KW-1133">Transmembrane helix</keyword>
<dbReference type="RefSeq" id="WP_176802798.1">
    <property type="nucleotide sequence ID" value="NZ_JABXYJ010000003.1"/>
</dbReference>
<dbReference type="AlphaFoldDB" id="A0A850QD87"/>
<accession>A0A850QD87</accession>
<organism evidence="3 4">
    <name type="scientific">Undibacterium oligocarboniphilum</name>
    <dbReference type="NCBI Taxonomy" id="666702"/>
    <lineage>
        <taxon>Bacteria</taxon>
        <taxon>Pseudomonadati</taxon>
        <taxon>Pseudomonadota</taxon>
        <taxon>Betaproteobacteria</taxon>
        <taxon>Burkholderiales</taxon>
        <taxon>Oxalobacteraceae</taxon>
        <taxon>Undibacterium</taxon>
    </lineage>
</organism>
<protein>
    <submittedName>
        <fullName evidence="3">YggT family protein</fullName>
    </submittedName>
</protein>
<keyword evidence="2" id="KW-0812">Transmembrane</keyword>
<reference evidence="3 4" key="1">
    <citation type="submission" date="2020-06" db="EMBL/GenBank/DDBJ databases">
        <authorList>
            <person name="Qiu C."/>
            <person name="Liu Z."/>
        </authorList>
    </citation>
    <scope>NUCLEOTIDE SEQUENCE [LARGE SCALE GENOMIC DNA]</scope>
    <source>
        <strain evidence="3 4">EM 1</strain>
    </source>
</reference>
<dbReference type="Proteomes" id="UP000588051">
    <property type="component" value="Unassembled WGS sequence"/>
</dbReference>
<dbReference type="GO" id="GO:0016020">
    <property type="term" value="C:membrane"/>
    <property type="evidence" value="ECO:0007669"/>
    <property type="project" value="InterPro"/>
</dbReference>
<evidence type="ECO:0000256" key="2">
    <source>
        <dbReference type="SAM" id="Phobius"/>
    </source>
</evidence>
<feature type="transmembrane region" description="Helical" evidence="2">
    <location>
        <begin position="105"/>
        <end position="123"/>
    </location>
</feature>
<evidence type="ECO:0000256" key="1">
    <source>
        <dbReference type="ARBA" id="ARBA00010894"/>
    </source>
</evidence>
<comment type="caution">
    <text evidence="3">The sequence shown here is derived from an EMBL/GenBank/DDBJ whole genome shotgun (WGS) entry which is preliminary data.</text>
</comment>
<evidence type="ECO:0000313" key="3">
    <source>
        <dbReference type="EMBL" id="NVO77541.1"/>
    </source>
</evidence>
<keyword evidence="4" id="KW-1185">Reference proteome</keyword>
<feature type="transmembrane region" description="Helical" evidence="2">
    <location>
        <begin position="6"/>
        <end position="25"/>
    </location>
</feature>
<keyword evidence="2" id="KW-0472">Membrane</keyword>
<dbReference type="EMBL" id="JABXYJ010000003">
    <property type="protein sequence ID" value="NVO77541.1"/>
    <property type="molecule type" value="Genomic_DNA"/>
</dbReference>
<proteinExistence type="inferred from homology"/>
<name>A0A850QD87_9BURK</name>
<gene>
    <name evidence="3" type="ORF">HV832_06825</name>
</gene>